<sequence length="803" mass="88174">MTVVNKLGGSCLRSVDDYLQIHRIVRDTPCILVVSASNGTTRKLYDCLSIASKRQNYMPYLDEVIQSHYLLNQQLTNDEQIQNSILKDKEDIISLLHSITLLGDYSEEQKNWLLGYGEYWSSKIIAGLLAAPWIDAGQIITVKLHEGVVHIDWKETRKRWNKALKGINAPVLVLPGFVARDNRGLRALLGFNGSDFTAAIIAKLIKAKHFCKWTDIDGIYSADPKLVKSAFAIPDLSYQEAAELAYFGASVLHPQSVQPAIEANIPIHIKNYFKMDSPGTVISSTPEKTPIIIKGLSSICDLALINIEGTGLVGLCGVAGRLFQSLAKADISVILISQASSEHSISIVVKEEQGEDAVQQIKHEFDFELAHGIIQNVALLNQCTVVSAVGDRMCGTPGVAAKFFEMLHKANINILAIAQGSSQRSLSAVIDQKVTQRALQVLHGGFYLSRKTLSIGLIGPGGVGAEFLDQIKKNCLRLKSELNVDLKVRGIMNSKSMLLYDTAFDLYDWQASMATDSTGKNIKDFIHHVASPEIPHAVIIDCTSSADVAKQYQSFIDQGCHIVTPNKKANSSDLEEYKKLKSHVQANNRHYLYETTVCAGLPVIKTIQDLLATGDTVKRIEGIVSGTLSYIFHQCARGISFADSVKQAYDLGYTEPDPREDLNGLDVARKFVCLARELGYDAALEDVTLLNMVPKELKDVSITDFLNKLPEHQKSIEDKIKKLVQDNAAVAYVGIIENGKIMIQLNAYPASHPFANTTGTDNILLIQSRRYDKQPLIIQGPGAGQDVTAAGVFADLLKLASML</sequence>
<dbReference type="InterPro" id="IPR045865">
    <property type="entry name" value="ACT-like_dom_sf"/>
</dbReference>
<evidence type="ECO:0000256" key="2">
    <source>
        <dbReference type="ARBA" id="ARBA00004766"/>
    </source>
</evidence>
<dbReference type="InterPro" id="IPR011147">
    <property type="entry name" value="Bifunc_Aspkin/hSer_DH"/>
</dbReference>
<evidence type="ECO:0000256" key="28">
    <source>
        <dbReference type="PIRNR" id="PIRNR000727"/>
    </source>
</evidence>
<dbReference type="Pfam" id="PF22468">
    <property type="entry name" value="ACT_9"/>
    <property type="match status" value="2"/>
</dbReference>
<reference evidence="33 34" key="1">
    <citation type="submission" date="2015-11" db="EMBL/GenBank/DDBJ databases">
        <title>Genomic analysis of 38 Legionella species identifies large and diverse effector repertoires.</title>
        <authorList>
            <person name="Burstein D."/>
            <person name="Amaro F."/>
            <person name="Zusman T."/>
            <person name="Lifshitz Z."/>
            <person name="Cohen O."/>
            <person name="Gilbert J.A."/>
            <person name="Pupko T."/>
            <person name="Shuman H.A."/>
            <person name="Segal G."/>
        </authorList>
    </citation>
    <scope>NUCLEOTIDE SEQUENCE [LARGE SCALE GENOMIC DNA]</scope>
    <source>
        <strain evidence="33 34">ATCC 49655</strain>
    </source>
</reference>
<keyword evidence="13" id="KW-0479">Metal-binding</keyword>
<dbReference type="GO" id="GO:0009088">
    <property type="term" value="P:threonine biosynthetic process"/>
    <property type="evidence" value="ECO:0007669"/>
    <property type="project" value="UniProtKB-UniRule"/>
</dbReference>
<organism evidence="33 34">
    <name type="scientific">Legionella shakespearei DSM 23087</name>
    <dbReference type="NCBI Taxonomy" id="1122169"/>
    <lineage>
        <taxon>Bacteria</taxon>
        <taxon>Pseudomonadati</taxon>
        <taxon>Pseudomonadota</taxon>
        <taxon>Gammaproteobacteria</taxon>
        <taxon>Legionellales</taxon>
        <taxon>Legionellaceae</taxon>
        <taxon>Legionella</taxon>
    </lineage>
</organism>
<dbReference type="InterPro" id="IPR005106">
    <property type="entry name" value="Asp/hSer_DH_NAD-bd"/>
</dbReference>
<dbReference type="GO" id="GO:0009090">
    <property type="term" value="P:homoserine biosynthetic process"/>
    <property type="evidence" value="ECO:0007669"/>
    <property type="project" value="UniProtKB-ARBA"/>
</dbReference>
<dbReference type="STRING" id="1122169.Lsha_1258"/>
<keyword evidence="34" id="KW-1185">Reference proteome</keyword>
<dbReference type="FunFam" id="3.30.360.10:FF:000006">
    <property type="entry name" value="Bifunctional aspartokinase/homoserine dehydrogenase"/>
    <property type="match status" value="1"/>
</dbReference>
<evidence type="ECO:0000256" key="21">
    <source>
        <dbReference type="ARBA" id="ARBA00023154"/>
    </source>
</evidence>
<comment type="cofactor">
    <cofactor evidence="1">
        <name>a metal cation</name>
        <dbReference type="ChEBI" id="CHEBI:25213"/>
    </cofactor>
</comment>
<evidence type="ECO:0000256" key="4">
    <source>
        <dbReference type="ARBA" id="ARBA00005056"/>
    </source>
</evidence>
<dbReference type="OrthoDB" id="9799110at2"/>
<evidence type="ECO:0000259" key="29">
    <source>
        <dbReference type="Pfam" id="PF00696"/>
    </source>
</evidence>
<dbReference type="FunFam" id="3.40.50.720:FF:000083">
    <property type="entry name" value="Bifunctional aspartokinase/homoserine dehydrogenase"/>
    <property type="match status" value="1"/>
</dbReference>
<dbReference type="GO" id="GO:0004412">
    <property type="term" value="F:homoserine dehydrogenase activity"/>
    <property type="evidence" value="ECO:0007669"/>
    <property type="project" value="UniProtKB-UniRule"/>
</dbReference>
<dbReference type="InterPro" id="IPR001341">
    <property type="entry name" value="Asp_kinase"/>
</dbReference>
<evidence type="ECO:0000259" key="31">
    <source>
        <dbReference type="Pfam" id="PF03447"/>
    </source>
</evidence>
<evidence type="ECO:0000256" key="17">
    <source>
        <dbReference type="ARBA" id="ARBA00022857"/>
    </source>
</evidence>
<dbReference type="RefSeq" id="WP_018578174.1">
    <property type="nucleotide sequence ID" value="NZ_KB892426.1"/>
</dbReference>
<dbReference type="UniPathway" id="UPA00050">
    <property type="reaction ID" value="UER00063"/>
</dbReference>
<keyword evidence="23" id="KW-0511">Multifunctional enzyme</keyword>
<keyword evidence="20" id="KW-0915">Sodium</keyword>
<evidence type="ECO:0000256" key="16">
    <source>
        <dbReference type="ARBA" id="ARBA00022840"/>
    </source>
</evidence>
<evidence type="ECO:0000259" key="32">
    <source>
        <dbReference type="Pfam" id="PF22468"/>
    </source>
</evidence>
<evidence type="ECO:0000313" key="33">
    <source>
        <dbReference type="EMBL" id="KTD61285.1"/>
    </source>
</evidence>
<evidence type="ECO:0000256" key="9">
    <source>
        <dbReference type="ARBA" id="ARBA00011881"/>
    </source>
</evidence>
<dbReference type="GO" id="GO:0046872">
    <property type="term" value="F:metal ion binding"/>
    <property type="evidence" value="ECO:0007669"/>
    <property type="project" value="UniProtKB-KW"/>
</dbReference>
<dbReference type="CDD" id="cd04921">
    <property type="entry name" value="ACT_AKi-HSDH-ThrA-like_1"/>
    <property type="match status" value="1"/>
</dbReference>
<dbReference type="Proteomes" id="UP000054600">
    <property type="component" value="Unassembled WGS sequence"/>
</dbReference>
<evidence type="ECO:0000256" key="11">
    <source>
        <dbReference type="ARBA" id="ARBA00022679"/>
    </source>
</evidence>
<dbReference type="InterPro" id="IPR036393">
    <property type="entry name" value="AceGlu_kinase-like_sf"/>
</dbReference>
<gene>
    <name evidence="33" type="primary">lysAC_2</name>
    <name evidence="33" type="ORF">Lsha_1258</name>
</gene>
<comment type="similarity">
    <text evidence="8 28">In the N-terminal section; belongs to the aspartokinase family.</text>
</comment>
<comment type="similarity">
    <text evidence="7 28">In the C-terminal section; belongs to the homoserine dehydrogenase family.</text>
</comment>
<dbReference type="FunFam" id="3.30.2130.10:FF:000001">
    <property type="entry name" value="Bifunctional aspartokinase/homoserine dehydrogenase"/>
    <property type="match status" value="1"/>
</dbReference>
<dbReference type="InterPro" id="IPR036291">
    <property type="entry name" value="NAD(P)-bd_dom_sf"/>
</dbReference>
<comment type="catalytic activity">
    <reaction evidence="27">
        <text>L-homoserine + NAD(+) = L-aspartate 4-semialdehyde + NADH + H(+)</text>
        <dbReference type="Rhea" id="RHEA:15757"/>
        <dbReference type="ChEBI" id="CHEBI:15378"/>
        <dbReference type="ChEBI" id="CHEBI:57476"/>
        <dbReference type="ChEBI" id="CHEBI:57540"/>
        <dbReference type="ChEBI" id="CHEBI:57945"/>
        <dbReference type="ChEBI" id="CHEBI:537519"/>
        <dbReference type="EC" id="1.1.1.3"/>
    </reaction>
    <physiologicalReaction direction="right-to-left" evidence="27">
        <dbReference type="Rhea" id="RHEA:15759"/>
    </physiologicalReaction>
</comment>
<keyword evidence="18 28" id="KW-0560">Oxidoreductase</keyword>
<comment type="pathway">
    <text evidence="3 28">Amino-acid biosynthesis; L-methionine biosynthesis via de novo pathway; L-homoserine from L-aspartate: step 1/3.</text>
</comment>
<evidence type="ECO:0000256" key="7">
    <source>
        <dbReference type="ARBA" id="ARBA00007952"/>
    </source>
</evidence>
<evidence type="ECO:0000256" key="25">
    <source>
        <dbReference type="ARBA" id="ARBA00048561"/>
    </source>
</evidence>
<evidence type="ECO:0000256" key="15">
    <source>
        <dbReference type="ARBA" id="ARBA00022777"/>
    </source>
</evidence>
<dbReference type="GO" id="GO:0004072">
    <property type="term" value="F:aspartate kinase activity"/>
    <property type="evidence" value="ECO:0007669"/>
    <property type="project" value="UniProtKB-UniRule"/>
</dbReference>
<dbReference type="UniPathway" id="UPA00051">
    <property type="reaction ID" value="UER00462"/>
</dbReference>
<dbReference type="PATRIC" id="fig|1122169.6.peg.1456"/>
<dbReference type="Gene3D" id="3.30.2130.10">
    <property type="entry name" value="VC0802-like"/>
    <property type="match status" value="2"/>
</dbReference>
<evidence type="ECO:0000256" key="10">
    <source>
        <dbReference type="ARBA" id="ARBA00022605"/>
    </source>
</evidence>
<evidence type="ECO:0000256" key="5">
    <source>
        <dbReference type="ARBA" id="ARBA00005062"/>
    </source>
</evidence>
<keyword evidence="12" id="KW-0791">Threonine biosynthesis</keyword>
<feature type="domain" description="Aspartokinase ACT" evidence="32">
    <location>
        <begin position="305"/>
        <end position="365"/>
    </location>
</feature>
<comment type="subunit">
    <text evidence="9 28">Homotetramer.</text>
</comment>
<evidence type="ECO:0000256" key="27">
    <source>
        <dbReference type="ARBA" id="ARBA00049031"/>
    </source>
</evidence>
<dbReference type="PIRSF" id="PIRSF000727">
    <property type="entry name" value="ThrA"/>
    <property type="match status" value="1"/>
</dbReference>
<evidence type="ECO:0000256" key="8">
    <source>
        <dbReference type="ARBA" id="ARBA00010046"/>
    </source>
</evidence>
<dbReference type="PANTHER" id="PTHR43070">
    <property type="match status" value="1"/>
</dbReference>
<evidence type="ECO:0000256" key="19">
    <source>
        <dbReference type="ARBA" id="ARBA00023027"/>
    </source>
</evidence>
<keyword evidence="19" id="KW-0520">NAD</keyword>
<evidence type="ECO:0000256" key="18">
    <source>
        <dbReference type="ARBA" id="ARBA00023002"/>
    </source>
</evidence>
<keyword evidence="17 28" id="KW-0521">NADP</keyword>
<dbReference type="SUPFAM" id="SSF53633">
    <property type="entry name" value="Carbamate kinase-like"/>
    <property type="match status" value="1"/>
</dbReference>
<keyword evidence="22" id="KW-0486">Methionine biosynthesis</keyword>
<dbReference type="Gene3D" id="3.40.50.720">
    <property type="entry name" value="NAD(P)-binding Rossmann-like Domain"/>
    <property type="match status" value="1"/>
</dbReference>
<dbReference type="SUPFAM" id="SSF51735">
    <property type="entry name" value="NAD(P)-binding Rossmann-fold domains"/>
    <property type="match status" value="1"/>
</dbReference>
<comment type="pathway">
    <text evidence="2 28">Amino-acid biosynthesis; L-lysine biosynthesis via DAP pathway; (S)-tetrahydrodipicolinate from L-aspartate: step 1/4.</text>
</comment>
<dbReference type="Pfam" id="PF00742">
    <property type="entry name" value="Homoserine_dh"/>
    <property type="match status" value="1"/>
</dbReference>
<evidence type="ECO:0000256" key="24">
    <source>
        <dbReference type="ARBA" id="ARBA00044938"/>
    </source>
</evidence>
<dbReference type="Gene3D" id="3.40.1160.10">
    <property type="entry name" value="Acetylglutamate kinase-like"/>
    <property type="match status" value="1"/>
</dbReference>
<evidence type="ECO:0000256" key="13">
    <source>
        <dbReference type="ARBA" id="ARBA00022723"/>
    </source>
</evidence>
<dbReference type="UniPathway" id="UPA00034">
    <property type="reaction ID" value="UER00015"/>
</dbReference>
<evidence type="ECO:0000256" key="12">
    <source>
        <dbReference type="ARBA" id="ARBA00022697"/>
    </source>
</evidence>
<keyword evidence="14 28" id="KW-0547">Nucleotide-binding</keyword>
<dbReference type="eggNOG" id="COG0527">
    <property type="taxonomic scope" value="Bacteria"/>
</dbReference>
<protein>
    <recommendedName>
        <fullName evidence="28">Bifunctional aspartokinase/homoserine dehydrogenase</fullName>
    </recommendedName>
    <domain>
        <recommendedName>
            <fullName evidence="28">Aspartokinase</fullName>
            <ecNumber evidence="28">2.7.2.4</ecNumber>
        </recommendedName>
    </domain>
    <domain>
        <recommendedName>
            <fullName evidence="28">Homoserine dehydrogenase</fullName>
            <ecNumber evidence="28">1.1.1.3</ecNumber>
        </recommendedName>
    </domain>
</protein>
<evidence type="ECO:0000256" key="23">
    <source>
        <dbReference type="ARBA" id="ARBA00023268"/>
    </source>
</evidence>
<feature type="domain" description="Aspartate/glutamate/uridylate kinase" evidence="29">
    <location>
        <begin position="1"/>
        <end position="271"/>
    </location>
</feature>
<dbReference type="PANTHER" id="PTHR43070:SF5">
    <property type="entry name" value="HOMOSERINE DEHYDROGENASE"/>
    <property type="match status" value="1"/>
</dbReference>
<dbReference type="InterPro" id="IPR054352">
    <property type="entry name" value="ACT_Aspartokinase"/>
</dbReference>
<accession>A0A0W0YWI6</accession>
<dbReference type="GO" id="GO:0005524">
    <property type="term" value="F:ATP binding"/>
    <property type="evidence" value="ECO:0007669"/>
    <property type="project" value="UniProtKB-UniRule"/>
</dbReference>
<dbReference type="Pfam" id="PF03447">
    <property type="entry name" value="NAD_binding_3"/>
    <property type="match status" value="1"/>
</dbReference>
<dbReference type="NCBIfam" id="TIGR00657">
    <property type="entry name" value="asp_kinases"/>
    <property type="match status" value="1"/>
</dbReference>
<dbReference type="InterPro" id="IPR001342">
    <property type="entry name" value="HDH_cat"/>
</dbReference>
<evidence type="ECO:0000256" key="20">
    <source>
        <dbReference type="ARBA" id="ARBA00023053"/>
    </source>
</evidence>
<dbReference type="AlphaFoldDB" id="A0A0W0YWI6"/>
<evidence type="ECO:0000256" key="3">
    <source>
        <dbReference type="ARBA" id="ARBA00004986"/>
    </source>
</evidence>
<comment type="pathway">
    <text evidence="4 28">Amino-acid biosynthesis; L-threonine biosynthesis; L-threonine from L-aspartate: step 3/5.</text>
</comment>
<dbReference type="GO" id="GO:0009089">
    <property type="term" value="P:lysine biosynthetic process via diaminopimelate"/>
    <property type="evidence" value="ECO:0007669"/>
    <property type="project" value="UniProtKB-UniRule"/>
</dbReference>
<dbReference type="eggNOG" id="COG0460">
    <property type="taxonomic scope" value="Bacteria"/>
</dbReference>
<comment type="pathway">
    <text evidence="6 28">Amino-acid biosynthesis; L-threonine biosynthesis; L-threonine from L-aspartate: step 1/5.</text>
</comment>
<dbReference type="NCBIfam" id="NF006959">
    <property type="entry name" value="PRK09436.1"/>
    <property type="match status" value="1"/>
</dbReference>
<dbReference type="SUPFAM" id="SSF55021">
    <property type="entry name" value="ACT-like"/>
    <property type="match status" value="2"/>
</dbReference>
<keyword evidence="15 28" id="KW-0418">Kinase</keyword>
<dbReference type="GO" id="GO:0050661">
    <property type="term" value="F:NADP binding"/>
    <property type="evidence" value="ECO:0007669"/>
    <property type="project" value="UniProtKB-UniRule"/>
</dbReference>
<evidence type="ECO:0000256" key="6">
    <source>
        <dbReference type="ARBA" id="ARBA00005139"/>
    </source>
</evidence>
<feature type="domain" description="Aspartokinase ACT" evidence="32">
    <location>
        <begin position="386"/>
        <end position="446"/>
    </location>
</feature>
<dbReference type="EMBL" id="LNYW01000038">
    <property type="protein sequence ID" value="KTD61285.1"/>
    <property type="molecule type" value="Genomic_DNA"/>
</dbReference>
<comment type="caution">
    <text evidence="33">The sequence shown here is derived from an EMBL/GenBank/DDBJ whole genome shotgun (WGS) entry which is preliminary data.</text>
</comment>
<evidence type="ECO:0000256" key="26">
    <source>
        <dbReference type="ARBA" id="ARBA00048841"/>
    </source>
</evidence>
<dbReference type="PROSITE" id="PS01042">
    <property type="entry name" value="HOMOSER_DHGENASE"/>
    <property type="match status" value="1"/>
</dbReference>
<proteinExistence type="inferred from homology"/>
<dbReference type="InterPro" id="IPR049638">
    <property type="entry name" value="AK-HD"/>
</dbReference>
<comment type="catalytic activity">
    <reaction evidence="26">
        <text>L-homoserine + NADP(+) = L-aspartate 4-semialdehyde + NADPH + H(+)</text>
        <dbReference type="Rhea" id="RHEA:15761"/>
        <dbReference type="ChEBI" id="CHEBI:15378"/>
        <dbReference type="ChEBI" id="CHEBI:57476"/>
        <dbReference type="ChEBI" id="CHEBI:57783"/>
        <dbReference type="ChEBI" id="CHEBI:58349"/>
        <dbReference type="ChEBI" id="CHEBI:537519"/>
        <dbReference type="EC" id="1.1.1.3"/>
    </reaction>
    <physiologicalReaction direction="right-to-left" evidence="26">
        <dbReference type="Rhea" id="RHEA:15763"/>
    </physiologicalReaction>
</comment>
<evidence type="ECO:0000313" key="34">
    <source>
        <dbReference type="Proteomes" id="UP000054600"/>
    </source>
</evidence>
<dbReference type="GO" id="GO:0009086">
    <property type="term" value="P:methionine biosynthetic process"/>
    <property type="evidence" value="ECO:0007669"/>
    <property type="project" value="UniProtKB-KW"/>
</dbReference>
<evidence type="ECO:0000259" key="30">
    <source>
        <dbReference type="Pfam" id="PF00742"/>
    </source>
</evidence>
<dbReference type="InterPro" id="IPR019811">
    <property type="entry name" value="HDH_CS"/>
</dbReference>
<evidence type="ECO:0000256" key="22">
    <source>
        <dbReference type="ARBA" id="ARBA00023167"/>
    </source>
</evidence>
<dbReference type="Pfam" id="PF00696">
    <property type="entry name" value="AA_kinase"/>
    <property type="match status" value="1"/>
</dbReference>
<dbReference type="EC" id="1.1.1.3" evidence="28"/>
<comment type="catalytic activity">
    <reaction evidence="25">
        <text>L-aspartate + ATP = 4-phospho-L-aspartate + ADP</text>
        <dbReference type="Rhea" id="RHEA:23776"/>
        <dbReference type="ChEBI" id="CHEBI:29991"/>
        <dbReference type="ChEBI" id="CHEBI:30616"/>
        <dbReference type="ChEBI" id="CHEBI:57535"/>
        <dbReference type="ChEBI" id="CHEBI:456216"/>
        <dbReference type="EC" id="2.7.2.4"/>
    </reaction>
    <physiologicalReaction direction="left-to-right" evidence="25">
        <dbReference type="Rhea" id="RHEA:23777"/>
    </physiologicalReaction>
</comment>
<comment type="function">
    <text evidence="24">Bifunctional aspartate kinase and homoserine dehydrogenase that catalyzes the first and the third steps toward the synthesis of lysine, methionine and threonine from aspartate.</text>
</comment>
<dbReference type="Gene3D" id="3.30.360.10">
    <property type="entry name" value="Dihydrodipicolinate Reductase, domain 2"/>
    <property type="match status" value="1"/>
</dbReference>
<comment type="pathway">
    <text evidence="5 28">Amino-acid biosynthesis; L-methionine biosynthesis via de novo pathway; L-homoserine from L-aspartate: step 3/3.</text>
</comment>
<keyword evidence="16 28" id="KW-0067">ATP-binding</keyword>
<dbReference type="SUPFAM" id="SSF55347">
    <property type="entry name" value="Glyceraldehyde-3-phosphate dehydrogenase-like, C-terminal domain"/>
    <property type="match status" value="1"/>
</dbReference>
<evidence type="ECO:0000256" key="1">
    <source>
        <dbReference type="ARBA" id="ARBA00001920"/>
    </source>
</evidence>
<evidence type="ECO:0000256" key="14">
    <source>
        <dbReference type="ARBA" id="ARBA00022741"/>
    </source>
</evidence>
<keyword evidence="10 28" id="KW-0028">Amino-acid biosynthesis</keyword>
<feature type="domain" description="Homoserine dehydrogenase catalytic" evidence="30">
    <location>
        <begin position="602"/>
        <end position="797"/>
    </location>
</feature>
<keyword evidence="21" id="KW-0457">Lysine biosynthesis</keyword>
<dbReference type="EC" id="2.7.2.4" evidence="28"/>
<keyword evidence="11 28" id="KW-0808">Transferase</keyword>
<dbReference type="InterPro" id="IPR001048">
    <property type="entry name" value="Asp/Glu/Uridylate_kinase"/>
</dbReference>
<name>A0A0W0YWI6_9GAMM</name>
<feature type="domain" description="Aspartate/homoserine dehydrogenase NAD-binding" evidence="31">
    <location>
        <begin position="459"/>
        <end position="594"/>
    </location>
</feature>